<organism evidence="1 2">
    <name type="scientific">Phoxinus phoxinus</name>
    <name type="common">Eurasian minnow</name>
    <dbReference type="NCBI Taxonomy" id="58324"/>
    <lineage>
        <taxon>Eukaryota</taxon>
        <taxon>Metazoa</taxon>
        <taxon>Chordata</taxon>
        <taxon>Craniata</taxon>
        <taxon>Vertebrata</taxon>
        <taxon>Euteleostomi</taxon>
        <taxon>Actinopterygii</taxon>
        <taxon>Neopterygii</taxon>
        <taxon>Teleostei</taxon>
        <taxon>Ostariophysi</taxon>
        <taxon>Cypriniformes</taxon>
        <taxon>Leuciscidae</taxon>
        <taxon>Phoxininae</taxon>
        <taxon>Phoxinus</taxon>
    </lineage>
</organism>
<evidence type="ECO:0000313" key="2">
    <source>
        <dbReference type="Proteomes" id="UP001364617"/>
    </source>
</evidence>
<dbReference type="Proteomes" id="UP001364617">
    <property type="component" value="Unassembled WGS sequence"/>
</dbReference>
<keyword evidence="2" id="KW-1185">Reference proteome</keyword>
<gene>
    <name evidence="1" type="ORF">R3I93_018615</name>
</gene>
<dbReference type="AlphaFoldDB" id="A0AAN9CEA8"/>
<protein>
    <submittedName>
        <fullName evidence="1">Uncharacterized protein</fullName>
    </submittedName>
</protein>
<proteinExistence type="predicted"/>
<evidence type="ECO:0000313" key="1">
    <source>
        <dbReference type="EMBL" id="KAK7132117.1"/>
    </source>
</evidence>
<dbReference type="PANTHER" id="PTHR34290:SF2">
    <property type="entry name" value="OS04G0668800 PROTEIN"/>
    <property type="match status" value="1"/>
</dbReference>
<comment type="caution">
    <text evidence="1">The sequence shown here is derived from an EMBL/GenBank/DDBJ whole genome shotgun (WGS) entry which is preliminary data.</text>
</comment>
<dbReference type="GO" id="GO:0015035">
    <property type="term" value="F:protein-disulfide reductase activity"/>
    <property type="evidence" value="ECO:0007669"/>
    <property type="project" value="InterPro"/>
</dbReference>
<dbReference type="InterPro" id="IPR007263">
    <property type="entry name" value="DCC1-like"/>
</dbReference>
<dbReference type="Pfam" id="PF04134">
    <property type="entry name" value="DCC1-like"/>
    <property type="match status" value="1"/>
</dbReference>
<name>A0AAN9CEA8_9TELE</name>
<reference evidence="1 2" key="1">
    <citation type="submission" date="2024-02" db="EMBL/GenBank/DDBJ databases">
        <title>Chromosome-level genome assembly of the Eurasian Minnow (Phoxinus phoxinus).</title>
        <authorList>
            <person name="Oriowo T.O."/>
            <person name="Martin S."/>
            <person name="Stange M."/>
            <person name="Chrysostomakis Y."/>
            <person name="Brown T."/>
            <person name="Winkler S."/>
            <person name="Kukowka S."/>
            <person name="Myers E.W."/>
            <person name="Bohne A."/>
        </authorList>
    </citation>
    <scope>NUCLEOTIDE SEQUENCE [LARGE SCALE GENOMIC DNA]</scope>
    <source>
        <strain evidence="1">ZFMK-TIS-60720</strain>
        <tissue evidence="1">Whole Organism</tissue>
    </source>
</reference>
<dbReference type="EMBL" id="JAYKXH010000020">
    <property type="protein sequence ID" value="KAK7132117.1"/>
    <property type="molecule type" value="Genomic_DNA"/>
</dbReference>
<accession>A0AAN9CEA8</accession>
<dbReference type="PANTHER" id="PTHR34290">
    <property type="entry name" value="SI:CH73-390P7.2"/>
    <property type="match status" value="1"/>
</dbReference>
<sequence>MAVRIALVGALRNVGSRTSVFSSQRLLCSLERGRGSSGSVRVLYDGECPICVKEISFLQFLQRNRAEKVDFVDISLPEYDGTKYGVSYEIAMEEMTVIDTNNKIHRGVPAFTVMYGAVGLGWLGRFISLPLIRPVMDRAYMVFARNRLKWTGREGCITGRCVKKET</sequence>
<dbReference type="InterPro" id="IPR044691">
    <property type="entry name" value="DCC1_Trx"/>
</dbReference>